<name>A0A8S4MNH6_BRALA</name>
<feature type="region of interest" description="Disordered" evidence="1">
    <location>
        <begin position="43"/>
        <end position="66"/>
    </location>
</feature>
<gene>
    <name evidence="2" type="primary">Hypp9465</name>
    <name evidence="2" type="ORF">BLAG_LOCUS25941</name>
</gene>
<keyword evidence="3" id="KW-1185">Reference proteome</keyword>
<evidence type="ECO:0000313" key="3">
    <source>
        <dbReference type="Proteomes" id="UP000838412"/>
    </source>
</evidence>
<evidence type="ECO:0000313" key="2">
    <source>
        <dbReference type="EMBL" id="CAH1277044.1"/>
    </source>
</evidence>
<evidence type="ECO:0000256" key="1">
    <source>
        <dbReference type="SAM" id="MobiDB-lite"/>
    </source>
</evidence>
<feature type="region of interest" description="Disordered" evidence="1">
    <location>
        <begin position="1"/>
        <end position="31"/>
    </location>
</feature>
<reference evidence="2" key="1">
    <citation type="submission" date="2022-01" db="EMBL/GenBank/DDBJ databases">
        <authorList>
            <person name="Braso-Vives M."/>
        </authorList>
    </citation>
    <scope>NUCLEOTIDE SEQUENCE</scope>
</reference>
<organism evidence="2 3">
    <name type="scientific">Branchiostoma lanceolatum</name>
    <name type="common">Common lancelet</name>
    <name type="synonym">Amphioxus lanceolatum</name>
    <dbReference type="NCBI Taxonomy" id="7740"/>
    <lineage>
        <taxon>Eukaryota</taxon>
        <taxon>Metazoa</taxon>
        <taxon>Chordata</taxon>
        <taxon>Cephalochordata</taxon>
        <taxon>Leptocardii</taxon>
        <taxon>Amphioxiformes</taxon>
        <taxon>Branchiostomatidae</taxon>
        <taxon>Branchiostoma</taxon>
    </lineage>
</organism>
<dbReference type="Proteomes" id="UP000838412">
    <property type="component" value="Unassembled WGS sequence"/>
</dbReference>
<comment type="caution">
    <text evidence="2">The sequence shown here is derived from an EMBL/GenBank/DDBJ whole genome shotgun (WGS) entry which is preliminary data.</text>
</comment>
<dbReference type="AlphaFoldDB" id="A0A8S4MNH6"/>
<protein>
    <submittedName>
        <fullName evidence="2">Hypp9465 protein</fullName>
    </submittedName>
</protein>
<proteinExistence type="predicted"/>
<feature type="compositionally biased region" description="Basic and acidic residues" evidence="1">
    <location>
        <begin position="55"/>
        <end position="66"/>
    </location>
</feature>
<sequence>MINKYKEHWMPPGDNNNKGKHDFSTMDNSMEGEDSMKITKTIKGVNNLTPYQDLEPSKTWKGEKHR</sequence>
<dbReference type="EMBL" id="CAKMNS010000140">
    <property type="protein sequence ID" value="CAH1277044.1"/>
    <property type="molecule type" value="Genomic_DNA"/>
</dbReference>
<accession>A0A8S4MNH6</accession>